<dbReference type="PANTHER" id="PTHR36035">
    <property type="entry name" value="PROTEIN DISULFIDE-ISOMERASE SCO2"/>
    <property type="match status" value="1"/>
</dbReference>
<feature type="region of interest" description="Disordered" evidence="1">
    <location>
        <begin position="58"/>
        <end position="117"/>
    </location>
</feature>
<name>A0A8T0HC13_CERPU</name>
<feature type="compositionally biased region" description="Polar residues" evidence="1">
    <location>
        <begin position="61"/>
        <end position="78"/>
    </location>
</feature>
<comment type="caution">
    <text evidence="2">The sequence shown here is derived from an EMBL/GenBank/DDBJ whole genome shotgun (WGS) entry which is preliminary data.</text>
</comment>
<dbReference type="InterPro" id="IPR037477">
    <property type="entry name" value="SCO2"/>
</dbReference>
<sequence length="200" mass="21998">MYGVAANHYVLETGQGLSLGQRAGTPLSGAASPQLTRSRWTTTTKHGRSHRLIAALDPAFPNQNPDLTDFQWPSTSRAGRQGETEREVKAGAKEKWSKDNQSALSGDTPLPLPLAYPGTEPLSQKQVDDMMSCDPELEYCKDPVYQWTTKCTRCQGTGEVSFFRKRGKEVISKCIACVGIGYVERISLRADKVDDSDLSK</sequence>
<dbReference type="PANTHER" id="PTHR36035:SF1">
    <property type="entry name" value="PROTEIN DISULFIDE-ISOMERASE SCO2"/>
    <property type="match status" value="1"/>
</dbReference>
<evidence type="ECO:0000313" key="2">
    <source>
        <dbReference type="EMBL" id="KAG0569003.1"/>
    </source>
</evidence>
<gene>
    <name evidence="2" type="ORF">KC19_6G058600</name>
</gene>
<proteinExistence type="predicted"/>
<organism evidence="2 3">
    <name type="scientific">Ceratodon purpureus</name>
    <name type="common">Fire moss</name>
    <name type="synonym">Dicranum purpureum</name>
    <dbReference type="NCBI Taxonomy" id="3225"/>
    <lineage>
        <taxon>Eukaryota</taxon>
        <taxon>Viridiplantae</taxon>
        <taxon>Streptophyta</taxon>
        <taxon>Embryophyta</taxon>
        <taxon>Bryophyta</taxon>
        <taxon>Bryophytina</taxon>
        <taxon>Bryopsida</taxon>
        <taxon>Dicranidae</taxon>
        <taxon>Pseudoditrichales</taxon>
        <taxon>Ditrichaceae</taxon>
        <taxon>Ceratodon</taxon>
    </lineage>
</organism>
<evidence type="ECO:0000313" key="3">
    <source>
        <dbReference type="Proteomes" id="UP000822688"/>
    </source>
</evidence>
<dbReference type="EMBL" id="CM026427">
    <property type="protein sequence ID" value="KAG0569003.1"/>
    <property type="molecule type" value="Genomic_DNA"/>
</dbReference>
<evidence type="ECO:0000256" key="1">
    <source>
        <dbReference type="SAM" id="MobiDB-lite"/>
    </source>
</evidence>
<keyword evidence="3" id="KW-1185">Reference proteome</keyword>
<reference evidence="2 3" key="1">
    <citation type="submission" date="2020-06" db="EMBL/GenBank/DDBJ databases">
        <title>WGS assembly of Ceratodon purpureus strain R40.</title>
        <authorList>
            <person name="Carey S.B."/>
            <person name="Jenkins J."/>
            <person name="Shu S."/>
            <person name="Lovell J.T."/>
            <person name="Sreedasyam A."/>
            <person name="Maumus F."/>
            <person name="Tiley G.P."/>
            <person name="Fernandez-Pozo N."/>
            <person name="Barry K."/>
            <person name="Chen C."/>
            <person name="Wang M."/>
            <person name="Lipzen A."/>
            <person name="Daum C."/>
            <person name="Saski C.A."/>
            <person name="Payton A.C."/>
            <person name="Mcbreen J.C."/>
            <person name="Conrad R.E."/>
            <person name="Kollar L.M."/>
            <person name="Olsson S."/>
            <person name="Huttunen S."/>
            <person name="Landis J.B."/>
            <person name="Wickett N.J."/>
            <person name="Johnson M.G."/>
            <person name="Rensing S.A."/>
            <person name="Grimwood J."/>
            <person name="Schmutz J."/>
            <person name="Mcdaniel S.F."/>
        </authorList>
    </citation>
    <scope>NUCLEOTIDE SEQUENCE [LARGE SCALE GENOMIC DNA]</scope>
    <source>
        <strain evidence="2 3">R40</strain>
    </source>
</reference>
<dbReference type="AlphaFoldDB" id="A0A8T0HC13"/>
<dbReference type="Proteomes" id="UP000822688">
    <property type="component" value="Chromosome 6"/>
</dbReference>
<feature type="compositionally biased region" description="Basic and acidic residues" evidence="1">
    <location>
        <begin position="80"/>
        <end position="98"/>
    </location>
</feature>
<accession>A0A8T0HC13</accession>
<dbReference type="OrthoDB" id="2018364at2759"/>
<protein>
    <submittedName>
        <fullName evidence="2">Uncharacterized protein</fullName>
    </submittedName>
</protein>